<comment type="caution">
    <text evidence="1">The sequence shown here is derived from an EMBL/GenBank/DDBJ whole genome shotgun (WGS) entry which is preliminary data.</text>
</comment>
<gene>
    <name evidence="1" type="ORF">CDAR_550991</name>
</gene>
<reference evidence="1 2" key="1">
    <citation type="submission" date="2021-06" db="EMBL/GenBank/DDBJ databases">
        <title>Caerostris darwini draft genome.</title>
        <authorList>
            <person name="Kono N."/>
            <person name="Arakawa K."/>
        </authorList>
    </citation>
    <scope>NUCLEOTIDE SEQUENCE [LARGE SCALE GENOMIC DNA]</scope>
</reference>
<evidence type="ECO:0000313" key="1">
    <source>
        <dbReference type="EMBL" id="GIY10111.1"/>
    </source>
</evidence>
<evidence type="ECO:0000313" key="2">
    <source>
        <dbReference type="Proteomes" id="UP001054837"/>
    </source>
</evidence>
<dbReference type="EMBL" id="BPLQ01004710">
    <property type="protein sequence ID" value="GIY10111.1"/>
    <property type="molecule type" value="Genomic_DNA"/>
</dbReference>
<proteinExistence type="predicted"/>
<organism evidence="1 2">
    <name type="scientific">Caerostris darwini</name>
    <dbReference type="NCBI Taxonomy" id="1538125"/>
    <lineage>
        <taxon>Eukaryota</taxon>
        <taxon>Metazoa</taxon>
        <taxon>Ecdysozoa</taxon>
        <taxon>Arthropoda</taxon>
        <taxon>Chelicerata</taxon>
        <taxon>Arachnida</taxon>
        <taxon>Araneae</taxon>
        <taxon>Araneomorphae</taxon>
        <taxon>Entelegynae</taxon>
        <taxon>Araneoidea</taxon>
        <taxon>Araneidae</taxon>
        <taxon>Caerostris</taxon>
    </lineage>
</organism>
<sequence>MITNRGLLPNVPNKHLQRIKKKAYSIHTSQYFISAVPVLVRGWKSCWDLYGPLPTCYVVATENFSPLELENLLSGNKIFRVYSCTKKKQNHQNKTTSDCGLAYGNDTSWEAVGDPVIIPRKFVLLCREVIATIPFGCTRFSTSSTLTTPNDFCVVPHASLIPHHDSFVPEPPSLECVSSDLTDCC</sequence>
<dbReference type="Proteomes" id="UP001054837">
    <property type="component" value="Unassembled WGS sequence"/>
</dbReference>
<name>A0AAV4QMF6_9ARAC</name>
<keyword evidence="2" id="KW-1185">Reference proteome</keyword>
<dbReference type="AlphaFoldDB" id="A0AAV4QMF6"/>
<protein>
    <submittedName>
        <fullName evidence="1">Uncharacterized protein</fullName>
    </submittedName>
</protein>
<accession>A0AAV4QMF6</accession>